<keyword evidence="3" id="KW-1185">Reference proteome</keyword>
<dbReference type="Proteomes" id="UP001218218">
    <property type="component" value="Unassembled WGS sequence"/>
</dbReference>
<name>A0AAD6ZAW8_9AGAR</name>
<dbReference type="EMBL" id="JARIHO010000066">
    <property type="protein sequence ID" value="KAJ7314638.1"/>
    <property type="molecule type" value="Genomic_DNA"/>
</dbReference>
<evidence type="ECO:0000313" key="3">
    <source>
        <dbReference type="Proteomes" id="UP001218218"/>
    </source>
</evidence>
<organism evidence="2 3">
    <name type="scientific">Mycena albidolilacea</name>
    <dbReference type="NCBI Taxonomy" id="1033008"/>
    <lineage>
        <taxon>Eukaryota</taxon>
        <taxon>Fungi</taxon>
        <taxon>Dikarya</taxon>
        <taxon>Basidiomycota</taxon>
        <taxon>Agaricomycotina</taxon>
        <taxon>Agaricomycetes</taxon>
        <taxon>Agaricomycetidae</taxon>
        <taxon>Agaricales</taxon>
        <taxon>Marasmiineae</taxon>
        <taxon>Mycenaceae</taxon>
        <taxon>Mycena</taxon>
    </lineage>
</organism>
<reference evidence="2" key="1">
    <citation type="submission" date="2023-03" db="EMBL/GenBank/DDBJ databases">
        <title>Massive genome expansion in bonnet fungi (Mycena s.s.) driven by repeated elements and novel gene families across ecological guilds.</title>
        <authorList>
            <consortium name="Lawrence Berkeley National Laboratory"/>
            <person name="Harder C.B."/>
            <person name="Miyauchi S."/>
            <person name="Viragh M."/>
            <person name="Kuo A."/>
            <person name="Thoen E."/>
            <person name="Andreopoulos B."/>
            <person name="Lu D."/>
            <person name="Skrede I."/>
            <person name="Drula E."/>
            <person name="Henrissat B."/>
            <person name="Morin E."/>
            <person name="Kohler A."/>
            <person name="Barry K."/>
            <person name="LaButti K."/>
            <person name="Morin E."/>
            <person name="Salamov A."/>
            <person name="Lipzen A."/>
            <person name="Mereny Z."/>
            <person name="Hegedus B."/>
            <person name="Baldrian P."/>
            <person name="Stursova M."/>
            <person name="Weitz H."/>
            <person name="Taylor A."/>
            <person name="Grigoriev I.V."/>
            <person name="Nagy L.G."/>
            <person name="Martin F."/>
            <person name="Kauserud H."/>
        </authorList>
    </citation>
    <scope>NUCLEOTIDE SEQUENCE</scope>
    <source>
        <strain evidence="2">CBHHK002</strain>
    </source>
</reference>
<comment type="caution">
    <text evidence="2">The sequence shown here is derived from an EMBL/GenBank/DDBJ whole genome shotgun (WGS) entry which is preliminary data.</text>
</comment>
<feature type="compositionally biased region" description="Pro residues" evidence="1">
    <location>
        <begin position="293"/>
        <end position="302"/>
    </location>
</feature>
<evidence type="ECO:0000313" key="2">
    <source>
        <dbReference type="EMBL" id="KAJ7314638.1"/>
    </source>
</evidence>
<accession>A0AAD6ZAW8</accession>
<sequence length="347" mass="38712">MAIACFKSMTPQSLQIALCGYREQVIGPAYSKNPFFGIKRTKEWVLPAPFATYIQAVIKVFSSVYFTKHNAHATQEIPEQDLRGCPCERSPEAFHSASRASSLSGHSAKTYDHFLAHGDLITDTLMSSPNLMFRKTFLFSLNQFHGCSEWYLQKQRNLQYLPSVNQYLSKILLDDWKIPPRTTNIAETSHAATNADTSTQLSFLPAILVSGIKTMCKHWNGPSECEHLSEQRGGWTLNYPLPSSAHHPGPLELHWNPAFELDPALEPNYHALGESDYAMADYNGSGLDCVLPLPPPSLPVQPPDTSAPSDISGPSRTQRQKREQEVDPANEIEGKRSRTASRRARGE</sequence>
<protein>
    <submittedName>
        <fullName evidence="2">Uncharacterized protein</fullName>
    </submittedName>
</protein>
<feature type="region of interest" description="Disordered" evidence="1">
    <location>
        <begin position="293"/>
        <end position="347"/>
    </location>
</feature>
<dbReference type="AlphaFoldDB" id="A0AAD6ZAW8"/>
<gene>
    <name evidence="2" type="ORF">DFH08DRAFT_821298</name>
</gene>
<proteinExistence type="predicted"/>
<feature type="compositionally biased region" description="Polar residues" evidence="1">
    <location>
        <begin position="304"/>
        <end position="317"/>
    </location>
</feature>
<feature type="compositionally biased region" description="Basic residues" evidence="1">
    <location>
        <begin position="337"/>
        <end position="347"/>
    </location>
</feature>
<evidence type="ECO:0000256" key="1">
    <source>
        <dbReference type="SAM" id="MobiDB-lite"/>
    </source>
</evidence>